<organism evidence="1 2">
    <name type="scientific">Zarea fungicola</name>
    <dbReference type="NCBI Taxonomy" id="93591"/>
    <lineage>
        <taxon>Eukaryota</taxon>
        <taxon>Fungi</taxon>
        <taxon>Dikarya</taxon>
        <taxon>Ascomycota</taxon>
        <taxon>Pezizomycotina</taxon>
        <taxon>Sordariomycetes</taxon>
        <taxon>Hypocreomycetidae</taxon>
        <taxon>Hypocreales</taxon>
        <taxon>Cordycipitaceae</taxon>
        <taxon>Zarea</taxon>
    </lineage>
</organism>
<reference evidence="1" key="1">
    <citation type="submission" date="2022-08" db="EMBL/GenBank/DDBJ databases">
        <title>Genome Sequence of Lecanicillium fungicola.</title>
        <authorList>
            <person name="Buettner E."/>
        </authorList>
    </citation>
    <scope>NUCLEOTIDE SEQUENCE</scope>
    <source>
        <strain evidence="1">Babe33</strain>
    </source>
</reference>
<evidence type="ECO:0000313" key="1">
    <source>
        <dbReference type="EMBL" id="KAJ2968628.1"/>
    </source>
</evidence>
<proteinExistence type="predicted"/>
<gene>
    <name evidence="1" type="ORF">NQ176_g9085</name>
</gene>
<name>A0ACC1MQY2_9HYPO</name>
<comment type="caution">
    <text evidence="1">The sequence shown here is derived from an EMBL/GenBank/DDBJ whole genome shotgun (WGS) entry which is preliminary data.</text>
</comment>
<keyword evidence="2" id="KW-1185">Reference proteome</keyword>
<sequence>MYRFSQTPASIEKQPEYDQKEESAVDKKPPAPAGSDVVKPKRSSSLSVYLYTRYFTAAGGLWYVFIFVVGLIANEVLEALTSYYFGRIKSTTRAEDESLPQSAWLDLEFQNGIFCYLYAAMASIAAIALTGIHQNRGSRASSILFRQMKFKVLRMPLLWLDTTSFGEIIKTFTVETNRVDDRVLDTIAKAAGNFVKLTTIICIGLSTSKYISLLVLVLLAWCFYIGSRYVRARTNLKLGSSAYLGDILEQLSTTSAGLTTIRAFGAERQFIDGMNRYLDTKTLSDRYFWAFHDWVKLQLSLVGTAFMMATCGFLIYSSSSETKLSAIGFSLTFFGQLYRALFNVVNQFGHLDSFMDAVAAVVGLAELETERLDGDAVPADWPWAGQVEVQDLEAAYASHLPPVLKSLTFTAEAGQRIGIVGRTGAGKSSLMLALLRLLEPRSGRVLIDGIDVASIQVKDLRSRVGFIPQDPTLFSGTIRSNLDYFHQFSADDVENALRSVGLASNDKNNTAGRFEFTVDSPVSAGGANLSQGQRQLLCLARILLRKPKIIVLDEATSAVDSTTDGMIQGVIRTQFMGTLIVVAHRLKTIAAFDKVVVLSDGRIAEQGAPRALLAKKRAFYDLVGRSQDSAELESMILGKQHG</sequence>
<evidence type="ECO:0000313" key="2">
    <source>
        <dbReference type="Proteomes" id="UP001143910"/>
    </source>
</evidence>
<dbReference type="EMBL" id="JANJQO010001945">
    <property type="protein sequence ID" value="KAJ2968628.1"/>
    <property type="molecule type" value="Genomic_DNA"/>
</dbReference>
<protein>
    <submittedName>
        <fullName evidence="1">Uncharacterized protein</fullName>
    </submittedName>
</protein>
<dbReference type="Proteomes" id="UP001143910">
    <property type="component" value="Unassembled WGS sequence"/>
</dbReference>
<accession>A0ACC1MQY2</accession>